<reference evidence="2" key="1">
    <citation type="submission" date="2021-01" db="EMBL/GenBank/DDBJ databases">
        <authorList>
            <consortium name="Genoscope - CEA"/>
            <person name="William W."/>
        </authorList>
    </citation>
    <scope>NUCLEOTIDE SEQUENCE</scope>
</reference>
<accession>A0A8S1QMX5</accession>
<dbReference type="Proteomes" id="UP000688137">
    <property type="component" value="Unassembled WGS sequence"/>
</dbReference>
<dbReference type="EMBL" id="CAJJDM010000193">
    <property type="protein sequence ID" value="CAD8116932.1"/>
    <property type="molecule type" value="Genomic_DNA"/>
</dbReference>
<name>A0A8S1QMX5_PARPR</name>
<dbReference type="AlphaFoldDB" id="A0A8S1QMX5"/>
<proteinExistence type="predicted"/>
<protein>
    <recommendedName>
        <fullName evidence="1">TLDc domain-containing protein</fullName>
    </recommendedName>
</protein>
<evidence type="ECO:0000313" key="2">
    <source>
        <dbReference type="EMBL" id="CAD8116932.1"/>
    </source>
</evidence>
<organism evidence="2 3">
    <name type="scientific">Paramecium primaurelia</name>
    <dbReference type="NCBI Taxonomy" id="5886"/>
    <lineage>
        <taxon>Eukaryota</taxon>
        <taxon>Sar</taxon>
        <taxon>Alveolata</taxon>
        <taxon>Ciliophora</taxon>
        <taxon>Intramacronucleata</taxon>
        <taxon>Oligohymenophorea</taxon>
        <taxon>Peniculida</taxon>
        <taxon>Parameciidae</taxon>
        <taxon>Paramecium</taxon>
    </lineage>
</organism>
<feature type="domain" description="TLDc" evidence="1">
    <location>
        <begin position="3"/>
        <end position="79"/>
    </location>
</feature>
<keyword evidence="3" id="KW-1185">Reference proteome</keyword>
<comment type="caution">
    <text evidence="2">The sequence shown here is derived from an EMBL/GenBank/DDBJ whole genome shotgun (WGS) entry which is preliminary data.</text>
</comment>
<dbReference type="Pfam" id="PF07534">
    <property type="entry name" value="TLD"/>
    <property type="match status" value="1"/>
</dbReference>
<evidence type="ECO:0000259" key="1">
    <source>
        <dbReference type="Pfam" id="PF07534"/>
    </source>
</evidence>
<evidence type="ECO:0000313" key="3">
    <source>
        <dbReference type="Proteomes" id="UP000688137"/>
    </source>
</evidence>
<dbReference type="InterPro" id="IPR006571">
    <property type="entry name" value="TLDc_dom"/>
</dbReference>
<gene>
    <name evidence="2" type="ORF">PPRIM_AZ9-3.1.T1840010</name>
</gene>
<sequence>MYKNGLESQQFWKKVNGKNNLLMIFQSKSDQIFEAYSPRKWKSCNGKFVEDNPLSSFIFSQNHDQVYPLKQNEKNTLYIVIHNQDLRSVMAILKQIAIVNLAILDQVHHINLTDSIKNRIYWMMRMMRIMRIMRIINIYLDQEIIECDIYQLQFF</sequence>